<sequence>MGESIEVEDSLDLEYDMWDGQFDFVGPQGPPPVTRGRITSDISITEDLFTGTPLTPHLTNGVNGGKKTAAHQWCDNLSDQVRIYFILM</sequence>
<reference evidence="1 2" key="1">
    <citation type="journal article" date="2015" name="Nat. Commun.">
        <title>Outbred genome sequencing and CRISPR/Cas9 gene editing in butterflies.</title>
        <authorList>
            <person name="Li X."/>
            <person name="Fan D."/>
            <person name="Zhang W."/>
            <person name="Liu G."/>
            <person name="Zhang L."/>
            <person name="Zhao L."/>
            <person name="Fang X."/>
            <person name="Chen L."/>
            <person name="Dong Y."/>
            <person name="Chen Y."/>
            <person name="Ding Y."/>
            <person name="Zhao R."/>
            <person name="Feng M."/>
            <person name="Zhu Y."/>
            <person name="Feng Y."/>
            <person name="Jiang X."/>
            <person name="Zhu D."/>
            <person name="Xiang H."/>
            <person name="Feng X."/>
            <person name="Li S."/>
            <person name="Wang J."/>
            <person name="Zhang G."/>
            <person name="Kronforst M.R."/>
            <person name="Wang W."/>
        </authorList>
    </citation>
    <scope>NUCLEOTIDE SEQUENCE [LARGE SCALE GENOMIC DNA]</scope>
    <source>
        <strain evidence="1">Ya'a_city_454_Pm</strain>
        <tissue evidence="1">Whole body</tissue>
    </source>
</reference>
<evidence type="ECO:0000313" key="2">
    <source>
        <dbReference type="Proteomes" id="UP000053240"/>
    </source>
</evidence>
<evidence type="ECO:0000313" key="1">
    <source>
        <dbReference type="EMBL" id="KPJ07286.1"/>
    </source>
</evidence>
<dbReference type="EMBL" id="KQ461190">
    <property type="protein sequence ID" value="KPJ07286.1"/>
    <property type="molecule type" value="Genomic_DNA"/>
</dbReference>
<gene>
    <name evidence="1" type="ORF">RR48_07702</name>
</gene>
<dbReference type="AlphaFoldDB" id="A0A194QUQ3"/>
<proteinExistence type="predicted"/>
<name>A0A194QUQ3_PAPMA</name>
<organism evidence="1 2">
    <name type="scientific">Papilio machaon</name>
    <name type="common">Old World swallowtail butterfly</name>
    <dbReference type="NCBI Taxonomy" id="76193"/>
    <lineage>
        <taxon>Eukaryota</taxon>
        <taxon>Metazoa</taxon>
        <taxon>Ecdysozoa</taxon>
        <taxon>Arthropoda</taxon>
        <taxon>Hexapoda</taxon>
        <taxon>Insecta</taxon>
        <taxon>Pterygota</taxon>
        <taxon>Neoptera</taxon>
        <taxon>Endopterygota</taxon>
        <taxon>Lepidoptera</taxon>
        <taxon>Glossata</taxon>
        <taxon>Ditrysia</taxon>
        <taxon>Papilionoidea</taxon>
        <taxon>Papilionidae</taxon>
        <taxon>Papilioninae</taxon>
        <taxon>Papilio</taxon>
    </lineage>
</organism>
<dbReference type="Proteomes" id="UP000053240">
    <property type="component" value="Unassembled WGS sequence"/>
</dbReference>
<dbReference type="STRING" id="76193.A0A194QUQ3"/>
<dbReference type="InParanoid" id="A0A194QUQ3"/>
<keyword evidence="2" id="KW-1185">Reference proteome</keyword>
<accession>A0A194QUQ3</accession>
<protein>
    <submittedName>
        <fullName evidence="1">Uncharacterized protein</fullName>
    </submittedName>
</protein>